<evidence type="ECO:0000256" key="9">
    <source>
        <dbReference type="ARBA" id="ARBA00030757"/>
    </source>
</evidence>
<dbReference type="InterPro" id="IPR000682">
    <property type="entry name" value="PCMT"/>
</dbReference>
<evidence type="ECO:0000313" key="12">
    <source>
        <dbReference type="EMBL" id="AXB46431.1"/>
    </source>
</evidence>
<comment type="similarity">
    <text evidence="2">Belongs to the methyltransferase superfamily. L-isoaspartyl/D-aspartyl protein methyltransferase family.</text>
</comment>
<comment type="subcellular location">
    <subcellularLocation>
        <location evidence="1">Cytoplasm</location>
    </subcellularLocation>
</comment>
<dbReference type="InterPro" id="IPR029063">
    <property type="entry name" value="SAM-dependent_MTases_sf"/>
</dbReference>
<evidence type="ECO:0000256" key="1">
    <source>
        <dbReference type="ARBA" id="ARBA00004496"/>
    </source>
</evidence>
<evidence type="ECO:0000256" key="7">
    <source>
        <dbReference type="ARBA" id="ARBA00022679"/>
    </source>
</evidence>
<dbReference type="AlphaFoldDB" id="A0A344LEF7"/>
<dbReference type="KEGG" id="aab:A4R43_31525"/>
<keyword evidence="5" id="KW-0963">Cytoplasm</keyword>
<dbReference type="Pfam" id="PF01135">
    <property type="entry name" value="PCMT"/>
    <property type="match status" value="1"/>
</dbReference>
<accession>A0A344LEF7</accession>
<gene>
    <name evidence="12" type="ORF">A4R43_31525</name>
</gene>
<sequence length="288" mass="32279">MGRERGLKAFLDELVVAGEIGSPTIPARTVHSLQPLELQRDHSVLEIGVGTGVTTAVLAETVGHGGLVTTVDSDVDRVVLARKRLVRHYGHVSVLHREAVAGASKYAPFDRVVAHHDIPLRRLPYAWVEQAEPGALLLVPVRNFLVRFTVHDDGTATGRPVLAHTGLSEANWRLRWDERKTTRSVTRTEPGMLLKPGPRWALAATVPSCEYEMAAEGAWLRDPFTSSWASVAPQDGAYLVRQTGPRRLWDETEAAYRWWLDRGTPKPQDWEWVVTRGRQHVRLRPEPR</sequence>
<dbReference type="PANTHER" id="PTHR11579:SF0">
    <property type="entry name" value="PROTEIN-L-ISOASPARTATE(D-ASPARTATE) O-METHYLTRANSFERASE"/>
    <property type="match status" value="1"/>
</dbReference>
<evidence type="ECO:0000256" key="6">
    <source>
        <dbReference type="ARBA" id="ARBA00022603"/>
    </source>
</evidence>
<keyword evidence="13" id="KW-1185">Reference proteome</keyword>
<evidence type="ECO:0000256" key="11">
    <source>
        <dbReference type="ARBA" id="ARBA00031350"/>
    </source>
</evidence>
<keyword evidence="6" id="KW-0489">Methyltransferase</keyword>
<evidence type="ECO:0000256" key="3">
    <source>
        <dbReference type="ARBA" id="ARBA00011890"/>
    </source>
</evidence>
<evidence type="ECO:0000256" key="8">
    <source>
        <dbReference type="ARBA" id="ARBA00022691"/>
    </source>
</evidence>
<dbReference type="GO" id="GO:0032259">
    <property type="term" value="P:methylation"/>
    <property type="evidence" value="ECO:0007669"/>
    <property type="project" value="UniProtKB-KW"/>
</dbReference>
<keyword evidence="8" id="KW-0949">S-adenosyl-L-methionine</keyword>
<dbReference type="Gene3D" id="3.40.50.150">
    <property type="entry name" value="Vaccinia Virus protein VP39"/>
    <property type="match status" value="1"/>
</dbReference>
<keyword evidence="7" id="KW-0808">Transferase</keyword>
<evidence type="ECO:0000256" key="2">
    <source>
        <dbReference type="ARBA" id="ARBA00005369"/>
    </source>
</evidence>
<evidence type="ECO:0000256" key="4">
    <source>
        <dbReference type="ARBA" id="ARBA00013346"/>
    </source>
</evidence>
<dbReference type="PANTHER" id="PTHR11579">
    <property type="entry name" value="PROTEIN-L-ISOASPARTATE O-METHYLTRANSFERASE"/>
    <property type="match status" value="1"/>
</dbReference>
<dbReference type="GO" id="GO:0004719">
    <property type="term" value="F:protein-L-isoaspartate (D-aspartate) O-methyltransferase activity"/>
    <property type="evidence" value="ECO:0007669"/>
    <property type="project" value="UniProtKB-EC"/>
</dbReference>
<dbReference type="EC" id="2.1.1.77" evidence="3"/>
<dbReference type="RefSeq" id="WP_113695483.1">
    <property type="nucleotide sequence ID" value="NZ_CP015163.1"/>
</dbReference>
<evidence type="ECO:0000256" key="5">
    <source>
        <dbReference type="ARBA" id="ARBA00022490"/>
    </source>
</evidence>
<reference evidence="12 13" key="1">
    <citation type="submission" date="2016-04" db="EMBL/GenBank/DDBJ databases">
        <title>Complete genome sequence and analysis of deep-sea sediment isolate, Amycolatopsis sp. WP1.</title>
        <authorList>
            <person name="Wang H."/>
            <person name="Chen S."/>
            <person name="Wu Q."/>
        </authorList>
    </citation>
    <scope>NUCLEOTIDE SEQUENCE [LARGE SCALE GENOMIC DNA]</scope>
    <source>
        <strain evidence="12 13">WP1</strain>
    </source>
</reference>
<dbReference type="GO" id="GO:0005737">
    <property type="term" value="C:cytoplasm"/>
    <property type="evidence" value="ECO:0007669"/>
    <property type="project" value="UniProtKB-SubCell"/>
</dbReference>
<evidence type="ECO:0000313" key="13">
    <source>
        <dbReference type="Proteomes" id="UP000250434"/>
    </source>
</evidence>
<protein>
    <recommendedName>
        <fullName evidence="4">Protein-L-isoaspartate O-methyltransferase</fullName>
        <ecNumber evidence="3">2.1.1.77</ecNumber>
    </recommendedName>
    <alternativeName>
        <fullName evidence="11">L-isoaspartyl protein carboxyl methyltransferase</fullName>
    </alternativeName>
    <alternativeName>
        <fullName evidence="9">Protein L-isoaspartyl methyltransferase</fullName>
    </alternativeName>
    <alternativeName>
        <fullName evidence="10">Protein-beta-aspartate methyltransferase</fullName>
    </alternativeName>
</protein>
<dbReference type="OrthoDB" id="5143400at2"/>
<name>A0A344LEF7_9PSEU</name>
<proteinExistence type="inferred from homology"/>
<dbReference type="Proteomes" id="UP000250434">
    <property type="component" value="Chromosome"/>
</dbReference>
<organism evidence="12 13">
    <name type="scientific">Amycolatopsis albispora</name>
    <dbReference type="NCBI Taxonomy" id="1804986"/>
    <lineage>
        <taxon>Bacteria</taxon>
        <taxon>Bacillati</taxon>
        <taxon>Actinomycetota</taxon>
        <taxon>Actinomycetes</taxon>
        <taxon>Pseudonocardiales</taxon>
        <taxon>Pseudonocardiaceae</taxon>
        <taxon>Amycolatopsis</taxon>
    </lineage>
</organism>
<evidence type="ECO:0000256" key="10">
    <source>
        <dbReference type="ARBA" id="ARBA00031323"/>
    </source>
</evidence>
<dbReference type="CDD" id="cd02440">
    <property type="entry name" value="AdoMet_MTases"/>
    <property type="match status" value="1"/>
</dbReference>
<dbReference type="SUPFAM" id="SSF53335">
    <property type="entry name" value="S-adenosyl-L-methionine-dependent methyltransferases"/>
    <property type="match status" value="1"/>
</dbReference>
<dbReference type="EMBL" id="CP015163">
    <property type="protein sequence ID" value="AXB46431.1"/>
    <property type="molecule type" value="Genomic_DNA"/>
</dbReference>